<dbReference type="AlphaFoldDB" id="A0A5P2C9S0"/>
<organism evidence="2 3">
    <name type="scientific">Streptomyces venezuelae</name>
    <dbReference type="NCBI Taxonomy" id="54571"/>
    <lineage>
        <taxon>Bacteria</taxon>
        <taxon>Bacillati</taxon>
        <taxon>Actinomycetota</taxon>
        <taxon>Actinomycetes</taxon>
        <taxon>Kitasatosporales</taxon>
        <taxon>Streptomycetaceae</taxon>
        <taxon>Streptomyces</taxon>
    </lineage>
</organism>
<dbReference type="Proteomes" id="UP000322927">
    <property type="component" value="Chromosome"/>
</dbReference>
<sequence>MPDDSTDGLTATAGQPDGEGGEGGDDIRPVGSPPTDTGQTPEPSPELTDVPDETPCEDMPTPASTCSPSPDPSSLGPSAS</sequence>
<proteinExistence type="predicted"/>
<feature type="region of interest" description="Disordered" evidence="1">
    <location>
        <begin position="1"/>
        <end position="80"/>
    </location>
</feature>
<dbReference type="EMBL" id="CP029192">
    <property type="protein sequence ID" value="QES38081.1"/>
    <property type="molecule type" value="Genomic_DNA"/>
</dbReference>
<accession>A0A5P2C9S0</accession>
<evidence type="ECO:0000256" key="1">
    <source>
        <dbReference type="SAM" id="MobiDB-lite"/>
    </source>
</evidence>
<name>A0A5P2C9S0_STRVZ</name>
<evidence type="ECO:0000313" key="2">
    <source>
        <dbReference type="EMBL" id="QES38081.1"/>
    </source>
</evidence>
<gene>
    <name evidence="2" type="ORF">DEJ48_35860</name>
</gene>
<reference evidence="2 3" key="1">
    <citation type="submission" date="2018-05" db="EMBL/GenBank/DDBJ databases">
        <title>Streptomyces venezuelae.</title>
        <authorList>
            <person name="Kim W."/>
            <person name="Lee N."/>
            <person name="Cho B.-K."/>
        </authorList>
    </citation>
    <scope>NUCLEOTIDE SEQUENCE [LARGE SCALE GENOMIC DNA]</scope>
    <source>
        <strain evidence="2 3">ATCC 14584</strain>
    </source>
</reference>
<evidence type="ECO:0000313" key="3">
    <source>
        <dbReference type="Proteomes" id="UP000322927"/>
    </source>
</evidence>
<protein>
    <submittedName>
        <fullName evidence="2">Uncharacterized protein</fullName>
    </submittedName>
</protein>